<dbReference type="RefSeq" id="WP_074268067.1">
    <property type="nucleotide sequence ID" value="NZ_FSRM01000002.1"/>
</dbReference>
<gene>
    <name evidence="1" type="ORF">SAMN05444168_6199</name>
</gene>
<dbReference type="InterPro" id="IPR011051">
    <property type="entry name" value="RmlC_Cupin_sf"/>
</dbReference>
<dbReference type="EMBL" id="FSRM01000002">
    <property type="protein sequence ID" value="SIO52195.1"/>
    <property type="molecule type" value="Genomic_DNA"/>
</dbReference>
<evidence type="ECO:0000313" key="2">
    <source>
        <dbReference type="Proteomes" id="UP000184693"/>
    </source>
</evidence>
<dbReference type="AlphaFoldDB" id="A0A1N6K6K9"/>
<protein>
    <recommendedName>
        <fullName evidence="3">Tat pathway signal sequence</fullName>
    </recommendedName>
</protein>
<evidence type="ECO:0008006" key="3">
    <source>
        <dbReference type="Google" id="ProtNLM"/>
    </source>
</evidence>
<dbReference type="InterPro" id="IPR014710">
    <property type="entry name" value="RmlC-like_jellyroll"/>
</dbReference>
<sequence length="168" mass="18536">MEPIDLNRRLILLTSMISAFAPEMAHASPIDAHETFVLPREQITFKPSTAGPPHSGEMAPLYGDVNKPGLYLVMMKWNPGWFSAPHSYATDRIQVVVSGTWWVNSGPDFAPQDAVPVPAGGFVKRAARTPHYDGVPRHVKEPVVVAVFGMGPVDLQLSDPDKRAWRRV</sequence>
<dbReference type="CDD" id="cd06989">
    <property type="entry name" value="cupin_DRT102"/>
    <property type="match status" value="1"/>
</dbReference>
<accession>A0A1N6K6K9</accession>
<reference evidence="1 2" key="1">
    <citation type="submission" date="2016-11" db="EMBL/GenBank/DDBJ databases">
        <authorList>
            <person name="Jaros S."/>
            <person name="Januszkiewicz K."/>
            <person name="Wedrychowicz H."/>
        </authorList>
    </citation>
    <scope>NUCLEOTIDE SEQUENCE [LARGE SCALE GENOMIC DNA]</scope>
    <source>
        <strain evidence="1 2">GAS86</strain>
    </source>
</reference>
<evidence type="ECO:0000313" key="1">
    <source>
        <dbReference type="EMBL" id="SIO52195.1"/>
    </source>
</evidence>
<proteinExistence type="predicted"/>
<dbReference type="OrthoDB" id="1433532at2"/>
<dbReference type="Proteomes" id="UP000184693">
    <property type="component" value="Unassembled WGS sequence"/>
</dbReference>
<name>A0A1N6K6K9_9BURK</name>
<dbReference type="SUPFAM" id="SSF51182">
    <property type="entry name" value="RmlC-like cupins"/>
    <property type="match status" value="1"/>
</dbReference>
<dbReference type="Gene3D" id="2.60.120.10">
    <property type="entry name" value="Jelly Rolls"/>
    <property type="match status" value="1"/>
</dbReference>
<organism evidence="1 2">
    <name type="scientific">Paraburkholderia phenazinium</name>
    <dbReference type="NCBI Taxonomy" id="60549"/>
    <lineage>
        <taxon>Bacteria</taxon>
        <taxon>Pseudomonadati</taxon>
        <taxon>Pseudomonadota</taxon>
        <taxon>Betaproteobacteria</taxon>
        <taxon>Burkholderiales</taxon>
        <taxon>Burkholderiaceae</taxon>
        <taxon>Paraburkholderia</taxon>
    </lineage>
</organism>